<dbReference type="AlphaFoldDB" id="A0AAE6NWF2"/>
<evidence type="ECO:0000256" key="2">
    <source>
        <dbReference type="SAM" id="MobiDB-lite"/>
    </source>
</evidence>
<gene>
    <name evidence="5" type="ORF">BDE18_1284</name>
    <name evidence="4" type="ORF">ESD82_15635</name>
</gene>
<dbReference type="RefSeq" id="WP_147427956.1">
    <property type="nucleotide sequence ID" value="NZ_CP044426.1"/>
</dbReference>
<evidence type="ECO:0000259" key="3">
    <source>
        <dbReference type="Pfam" id="PF05065"/>
    </source>
</evidence>
<dbReference type="EMBL" id="RBLI01000001">
    <property type="protein sequence ID" value="RKS51992.1"/>
    <property type="molecule type" value="Genomic_DNA"/>
</dbReference>
<organism evidence="4 7">
    <name type="scientific">Paracoccus pantotrophus</name>
    <name type="common">Thiosphaera pantotropha</name>
    <dbReference type="NCBI Taxonomy" id="82367"/>
    <lineage>
        <taxon>Bacteria</taxon>
        <taxon>Pseudomonadati</taxon>
        <taxon>Pseudomonadota</taxon>
        <taxon>Alphaproteobacteria</taxon>
        <taxon>Rhodobacterales</taxon>
        <taxon>Paracoccaceae</taxon>
        <taxon>Paracoccus</taxon>
    </lineage>
</organism>
<dbReference type="EMBL" id="CP044426">
    <property type="protein sequence ID" value="QFG37555.1"/>
    <property type="molecule type" value="Genomic_DNA"/>
</dbReference>
<dbReference type="SUPFAM" id="SSF56563">
    <property type="entry name" value="Major capsid protein gp5"/>
    <property type="match status" value="1"/>
</dbReference>
<comment type="subcellular location">
    <subcellularLocation>
        <location evidence="1">Virion</location>
    </subcellularLocation>
</comment>
<reference evidence="5 6" key="1">
    <citation type="submission" date="2018-10" db="EMBL/GenBank/DDBJ databases">
        <title>Genomic Encyclopedia of Archaeal and Bacterial Type Strains, Phase II (KMG-II): from individual species to whole genera.</title>
        <authorList>
            <person name="Goeker M."/>
        </authorList>
    </citation>
    <scope>NUCLEOTIDE SEQUENCE [LARGE SCALE GENOMIC DNA]</scope>
    <source>
        <strain evidence="6">ATCC 35512 / DSM 2944 / CIP 106514 / LMD 82.5 / NBRC 102493 / NCCB 82005 / GB17</strain>
        <strain evidence="5">DSM 2944</strain>
    </source>
</reference>
<dbReference type="Proteomes" id="UP000273626">
    <property type="component" value="Unassembled WGS sequence"/>
</dbReference>
<keyword evidence="6" id="KW-1185">Reference proteome</keyword>
<feature type="compositionally biased region" description="Basic and acidic residues" evidence="2">
    <location>
        <begin position="7"/>
        <end position="31"/>
    </location>
</feature>
<evidence type="ECO:0000313" key="7">
    <source>
        <dbReference type="Proteomes" id="UP000326453"/>
    </source>
</evidence>
<feature type="region of interest" description="Disordered" evidence="2">
    <location>
        <begin position="1"/>
        <end position="31"/>
    </location>
</feature>
<dbReference type="InterPro" id="IPR054612">
    <property type="entry name" value="Phage_capsid-like_C"/>
</dbReference>
<dbReference type="NCBIfam" id="TIGR01554">
    <property type="entry name" value="major_cap_HK97"/>
    <property type="match status" value="1"/>
</dbReference>
<evidence type="ECO:0000313" key="5">
    <source>
        <dbReference type="EMBL" id="RKS51992.1"/>
    </source>
</evidence>
<dbReference type="GeneID" id="51372020"/>
<accession>A0AAE6NWF2</accession>
<evidence type="ECO:0000313" key="4">
    <source>
        <dbReference type="EMBL" id="QFG37555.1"/>
    </source>
</evidence>
<dbReference type="Proteomes" id="UP000326453">
    <property type="component" value="Chromosome 1"/>
</dbReference>
<feature type="domain" description="Phage capsid-like C-terminal" evidence="3">
    <location>
        <begin position="169"/>
        <end position="294"/>
    </location>
</feature>
<proteinExistence type="predicted"/>
<dbReference type="Gene3D" id="3.30.2400.10">
    <property type="entry name" value="Major capsid protein gp5"/>
    <property type="match status" value="1"/>
</dbReference>
<dbReference type="InterPro" id="IPR024455">
    <property type="entry name" value="Phage_capsid"/>
</dbReference>
<dbReference type="KEGG" id="ppan:ESD82_15635"/>
<dbReference type="Pfam" id="PF05065">
    <property type="entry name" value="Phage_capsid"/>
    <property type="match status" value="1"/>
</dbReference>
<protein>
    <submittedName>
        <fullName evidence="4 5">Phage major capsid protein</fullName>
    </submittedName>
</protein>
<name>A0AAE6NWF2_PARPN</name>
<reference evidence="4 7" key="2">
    <citation type="submission" date="2019-01" db="EMBL/GenBank/DDBJ databases">
        <title>Complete Genome Sequence and Annotation of the Paracoccus pantotrophus type strain DSM 2944.</title>
        <authorList>
            <person name="Bockwoldt J.A."/>
            <person name="Zimmermann M."/>
            <person name="Tiso T."/>
            <person name="Blank L.M."/>
        </authorList>
    </citation>
    <scope>NUCLEOTIDE SEQUENCE [LARGE SCALE GENOMIC DNA]</scope>
    <source>
        <strain evidence="4 7">DSM 2944</strain>
    </source>
</reference>
<evidence type="ECO:0000256" key="1">
    <source>
        <dbReference type="ARBA" id="ARBA00004328"/>
    </source>
</evidence>
<evidence type="ECO:0000313" key="6">
    <source>
        <dbReference type="Proteomes" id="UP000273626"/>
    </source>
</evidence>
<sequence length="407" mass="43135">MLNSTKIQREQSELRQKLAELSGKDQPDETEIRQMNELDKRYQDNEIRYRAALISEDAERREAGAELEKREGKEWGDLIAGFEARQVAEALDHGAQLSGRTAEVVAELRSQGSFQGIPVPLEVLEQRAGETVAAGLYEPKQTRDLVGRIFPQSVASKIGVQSVNIPFGAVEYPFLTAGAVAGWAGTELGDVGAPQTAATTEITLKPDHNLGAQMVISRKSLKQTAGIENAIRADMSAAIAAALDDAVINGTGATGQPLGLIPGAATYGIASTDVASLATWANFRAEVVEFMEANAITDASQVRLAFPPAIWAGLDGAYVSGTAVTELDRMASHGIKPVLANQIPADTAILTTTVQGVAPAVLGLYGAVDLIRDPYTKAASGQLVLTGIVTLDFTATRGLQTRILTVE</sequence>